<proteinExistence type="inferred from homology"/>
<keyword evidence="4 12" id="KW-1003">Cell membrane</keyword>
<gene>
    <name evidence="14" type="ORF">BJ971_004483</name>
</gene>
<feature type="transmembrane region" description="Helical" evidence="12">
    <location>
        <begin position="29"/>
        <end position="49"/>
    </location>
</feature>
<comment type="caution">
    <text evidence="14">The sequence shown here is derived from an EMBL/GenBank/DDBJ whole genome shotgun (WGS) entry which is preliminary data.</text>
</comment>
<keyword evidence="5 12" id="KW-0349">Heme</keyword>
<feature type="region of interest" description="Disordered" evidence="13">
    <location>
        <begin position="448"/>
        <end position="474"/>
    </location>
</feature>
<dbReference type="EMBL" id="JACHNH010000001">
    <property type="protein sequence ID" value="MBB4763927.1"/>
    <property type="molecule type" value="Genomic_DNA"/>
</dbReference>
<dbReference type="GO" id="GO:0009055">
    <property type="term" value="F:electron transfer activity"/>
    <property type="evidence" value="ECO:0007669"/>
    <property type="project" value="UniProtKB-UniRule"/>
</dbReference>
<evidence type="ECO:0000313" key="15">
    <source>
        <dbReference type="Proteomes" id="UP000578112"/>
    </source>
</evidence>
<dbReference type="InterPro" id="IPR002585">
    <property type="entry name" value="Cyt-d_ubiquinol_oxidase_su_1"/>
</dbReference>
<keyword evidence="9 12" id="KW-1133">Transmembrane helix</keyword>
<keyword evidence="7 12" id="KW-0479">Metal-binding</keyword>
<evidence type="ECO:0000256" key="8">
    <source>
        <dbReference type="ARBA" id="ARBA00022982"/>
    </source>
</evidence>
<evidence type="ECO:0000256" key="9">
    <source>
        <dbReference type="ARBA" id="ARBA00022989"/>
    </source>
</evidence>
<evidence type="ECO:0000256" key="4">
    <source>
        <dbReference type="ARBA" id="ARBA00022475"/>
    </source>
</evidence>
<dbReference type="Proteomes" id="UP000578112">
    <property type="component" value="Unassembled WGS sequence"/>
</dbReference>
<evidence type="ECO:0000256" key="3">
    <source>
        <dbReference type="ARBA" id="ARBA00022448"/>
    </source>
</evidence>
<dbReference type="EC" id="1.10.3.-" evidence="14"/>
<evidence type="ECO:0000256" key="13">
    <source>
        <dbReference type="SAM" id="MobiDB-lite"/>
    </source>
</evidence>
<evidence type="ECO:0000256" key="5">
    <source>
        <dbReference type="ARBA" id="ARBA00022617"/>
    </source>
</evidence>
<dbReference type="PANTHER" id="PTHR30365:SF14">
    <property type="entry name" value="CYTOCHROME BD MENAQUINOL OXIDASE SUBUNIT I-RELATED"/>
    <property type="match status" value="1"/>
</dbReference>
<sequence length="474" mass="51056">MSGLRVLAEPFLAEPAQLLPARQQMAFTLMFHIIFVPIGVALPALMLIAEYKGLRRADAVASKLARRWSHVAALTFAVGAASGTVLSFEMGLLWPGLTGRFGEVFGIPFAMEGVAFFLEAILMAVYVYGWRRLRPRTHFLLGLPIPFVALAGTFSIISANAWMNTPSGFTVAADGGITDIDPGAAIFTSALPYELSHFVPAAYMAAGFTVASVYVVGWLRGHRDRYHRLGILIPLTVAAIATPLQLVTGDLAAAGVLADQPAKFAAMEVVTEPGGHQPEILFGRYDSATNTVHGGISIPGLDSWLAGGSTDTVVPGLSQFPLDERPSNVNVVHWAFDVMVGIGTLLFLLVVWFAIAYLRRRDVPRSRLFLYAAAGAGVLTYVALEAGWIVTEVGRQPWVVYGHLRTEDAVTRADGVWVSFTVIVLLYTVVGAATVATLRAMSRRWRRDDETPDDAVPYGPRPAVPPDAGRAAAR</sequence>
<dbReference type="GO" id="GO:0020037">
    <property type="term" value="F:heme binding"/>
    <property type="evidence" value="ECO:0007669"/>
    <property type="project" value="TreeGrafter"/>
</dbReference>
<organism evidence="14 15">
    <name type="scientific">Actinoplanes digitatis</name>
    <dbReference type="NCBI Taxonomy" id="1868"/>
    <lineage>
        <taxon>Bacteria</taxon>
        <taxon>Bacillati</taxon>
        <taxon>Actinomycetota</taxon>
        <taxon>Actinomycetes</taxon>
        <taxon>Micromonosporales</taxon>
        <taxon>Micromonosporaceae</taxon>
        <taxon>Actinoplanes</taxon>
    </lineage>
</organism>
<evidence type="ECO:0000256" key="12">
    <source>
        <dbReference type="PIRNR" id="PIRNR006446"/>
    </source>
</evidence>
<dbReference type="GO" id="GO:0016682">
    <property type="term" value="F:oxidoreductase activity, acting on diphenols and related substances as donors, oxygen as acceptor"/>
    <property type="evidence" value="ECO:0007669"/>
    <property type="project" value="TreeGrafter"/>
</dbReference>
<evidence type="ECO:0000256" key="10">
    <source>
        <dbReference type="ARBA" id="ARBA00023004"/>
    </source>
</evidence>
<dbReference type="AlphaFoldDB" id="A0A7W7MRN9"/>
<dbReference type="GO" id="GO:0046872">
    <property type="term" value="F:metal ion binding"/>
    <property type="evidence" value="ECO:0007669"/>
    <property type="project" value="UniProtKB-UniRule"/>
</dbReference>
<feature type="transmembrane region" description="Helical" evidence="12">
    <location>
        <begin position="70"/>
        <end position="94"/>
    </location>
</feature>
<evidence type="ECO:0000313" key="14">
    <source>
        <dbReference type="EMBL" id="MBB4763927.1"/>
    </source>
</evidence>
<feature type="transmembrane region" description="Helical" evidence="12">
    <location>
        <begin position="416"/>
        <end position="438"/>
    </location>
</feature>
<name>A0A7W7MRN9_9ACTN</name>
<dbReference type="GO" id="GO:0070069">
    <property type="term" value="C:cytochrome complex"/>
    <property type="evidence" value="ECO:0007669"/>
    <property type="project" value="UniProtKB-UniRule"/>
</dbReference>
<evidence type="ECO:0000256" key="11">
    <source>
        <dbReference type="ARBA" id="ARBA00023136"/>
    </source>
</evidence>
<keyword evidence="15" id="KW-1185">Reference proteome</keyword>
<protein>
    <submittedName>
        <fullName evidence="14">Cytochrome d ubiquinol oxidase subunit I</fullName>
        <ecNumber evidence="14">1.10.3.-</ecNumber>
    </submittedName>
</protein>
<keyword evidence="11 12" id="KW-0472">Membrane</keyword>
<accession>A0A7W7MRN9</accession>
<feature type="transmembrane region" description="Helical" evidence="12">
    <location>
        <begin position="106"/>
        <end position="128"/>
    </location>
</feature>
<evidence type="ECO:0000256" key="7">
    <source>
        <dbReference type="ARBA" id="ARBA00022723"/>
    </source>
</evidence>
<dbReference type="Pfam" id="PF01654">
    <property type="entry name" value="Cyt_bd_oxida_I"/>
    <property type="match status" value="1"/>
</dbReference>
<keyword evidence="8 12" id="KW-0249">Electron transport</keyword>
<dbReference type="PANTHER" id="PTHR30365">
    <property type="entry name" value="CYTOCHROME D UBIQUINOL OXIDASE"/>
    <property type="match status" value="1"/>
</dbReference>
<dbReference type="RefSeq" id="WP_239087415.1">
    <property type="nucleotide sequence ID" value="NZ_BOMK01000024.1"/>
</dbReference>
<evidence type="ECO:0000256" key="6">
    <source>
        <dbReference type="ARBA" id="ARBA00022692"/>
    </source>
</evidence>
<evidence type="ECO:0000256" key="1">
    <source>
        <dbReference type="ARBA" id="ARBA00004651"/>
    </source>
</evidence>
<dbReference type="GO" id="GO:0019646">
    <property type="term" value="P:aerobic electron transport chain"/>
    <property type="evidence" value="ECO:0007669"/>
    <property type="project" value="InterPro"/>
</dbReference>
<comment type="similarity">
    <text evidence="2 12">Belongs to the cytochrome ubiquinol oxidase subunit 1 family.</text>
</comment>
<reference evidence="14 15" key="1">
    <citation type="submission" date="2020-08" db="EMBL/GenBank/DDBJ databases">
        <title>Sequencing the genomes of 1000 actinobacteria strains.</title>
        <authorList>
            <person name="Klenk H.-P."/>
        </authorList>
    </citation>
    <scope>NUCLEOTIDE SEQUENCE [LARGE SCALE GENOMIC DNA]</scope>
    <source>
        <strain evidence="14 15">DSM 43149</strain>
    </source>
</reference>
<dbReference type="GO" id="GO:0005886">
    <property type="term" value="C:plasma membrane"/>
    <property type="evidence" value="ECO:0007669"/>
    <property type="project" value="UniProtKB-SubCell"/>
</dbReference>
<feature type="transmembrane region" description="Helical" evidence="12">
    <location>
        <begin position="198"/>
        <end position="217"/>
    </location>
</feature>
<keyword evidence="10 12" id="KW-0408">Iron</keyword>
<keyword evidence="14" id="KW-0560">Oxidoreductase</keyword>
<keyword evidence="6 12" id="KW-0812">Transmembrane</keyword>
<dbReference type="PIRSF" id="PIRSF006446">
    <property type="entry name" value="Cyt_quinol_oxidase_1"/>
    <property type="match status" value="1"/>
</dbReference>
<comment type="subcellular location">
    <subcellularLocation>
        <location evidence="1">Cell membrane</location>
        <topology evidence="1">Multi-pass membrane protein</topology>
    </subcellularLocation>
</comment>
<keyword evidence="3 12" id="KW-0813">Transport</keyword>
<feature type="transmembrane region" description="Helical" evidence="12">
    <location>
        <begin position="368"/>
        <end position="390"/>
    </location>
</feature>
<feature type="transmembrane region" description="Helical" evidence="12">
    <location>
        <begin position="331"/>
        <end position="356"/>
    </location>
</feature>
<feature type="transmembrane region" description="Helical" evidence="12">
    <location>
        <begin position="229"/>
        <end position="247"/>
    </location>
</feature>
<feature type="transmembrane region" description="Helical" evidence="12">
    <location>
        <begin position="140"/>
        <end position="163"/>
    </location>
</feature>
<evidence type="ECO:0000256" key="2">
    <source>
        <dbReference type="ARBA" id="ARBA00009819"/>
    </source>
</evidence>